<dbReference type="RefSeq" id="WP_072575709.1">
    <property type="nucleotide sequence ID" value="NZ_LWHB01000021.1"/>
</dbReference>
<keyword evidence="5" id="KW-0132">Cell division</keyword>
<protein>
    <recommendedName>
        <fullName evidence="5">Tol-Pal system protein TolB</fullName>
    </recommendedName>
</protein>
<dbReference type="InterPro" id="IPR014167">
    <property type="entry name" value="Tol-Pal_TolB"/>
</dbReference>
<dbReference type="Pfam" id="PF07676">
    <property type="entry name" value="PD40"/>
    <property type="match status" value="3"/>
</dbReference>
<evidence type="ECO:0000256" key="1">
    <source>
        <dbReference type="ARBA" id="ARBA00004418"/>
    </source>
</evidence>
<gene>
    <name evidence="5 7" type="primary">tolB</name>
    <name evidence="7" type="ORF">NCTC13337_00125</name>
</gene>
<comment type="similarity">
    <text evidence="2 5">Belongs to the TolB family.</text>
</comment>
<evidence type="ECO:0000259" key="6">
    <source>
        <dbReference type="Pfam" id="PF04052"/>
    </source>
</evidence>
<accession>A0A380MND6</accession>
<dbReference type="PANTHER" id="PTHR36842">
    <property type="entry name" value="PROTEIN TOLB HOMOLOG"/>
    <property type="match status" value="1"/>
</dbReference>
<dbReference type="Gene3D" id="2.120.10.30">
    <property type="entry name" value="TolB, C-terminal domain"/>
    <property type="match status" value="1"/>
</dbReference>
<comment type="subcellular location">
    <subcellularLocation>
        <location evidence="1 5">Periplasm</location>
    </subcellularLocation>
</comment>
<dbReference type="SUPFAM" id="SSF52964">
    <property type="entry name" value="TolB, N-terminal domain"/>
    <property type="match status" value="1"/>
</dbReference>
<evidence type="ECO:0000256" key="2">
    <source>
        <dbReference type="ARBA" id="ARBA00009820"/>
    </source>
</evidence>
<dbReference type="InterPro" id="IPR011659">
    <property type="entry name" value="WD40"/>
</dbReference>
<dbReference type="GO" id="GO:0051301">
    <property type="term" value="P:cell division"/>
    <property type="evidence" value="ECO:0007669"/>
    <property type="project" value="UniProtKB-UniRule"/>
</dbReference>
<comment type="function">
    <text evidence="5">Part of the Tol-Pal system, which plays a role in outer membrane invagination during cell division and is important for maintaining outer membrane integrity.</text>
</comment>
<dbReference type="NCBIfam" id="TIGR02800">
    <property type="entry name" value="propeller_TolB"/>
    <property type="match status" value="1"/>
</dbReference>
<keyword evidence="8" id="KW-1185">Reference proteome</keyword>
<evidence type="ECO:0000313" key="8">
    <source>
        <dbReference type="Proteomes" id="UP000254601"/>
    </source>
</evidence>
<evidence type="ECO:0000256" key="3">
    <source>
        <dbReference type="ARBA" id="ARBA00022729"/>
    </source>
</evidence>
<dbReference type="Gene3D" id="3.40.50.10070">
    <property type="entry name" value="TolB, N-terminal domain"/>
    <property type="match status" value="1"/>
</dbReference>
<dbReference type="GO" id="GO:0017038">
    <property type="term" value="P:protein import"/>
    <property type="evidence" value="ECO:0007669"/>
    <property type="project" value="InterPro"/>
</dbReference>
<comment type="subunit">
    <text evidence="5">The Tol-Pal system is composed of five core proteins: the inner membrane proteins TolA, TolQ and TolR, the periplasmic protein TolB and the outer membrane protein Pal. They form a network linking the inner and outer membranes and the peptidoglycan layer.</text>
</comment>
<dbReference type="SUPFAM" id="SSF69304">
    <property type="entry name" value="Tricorn protease N-terminal domain"/>
    <property type="match status" value="1"/>
</dbReference>
<reference evidence="7 8" key="1">
    <citation type="submission" date="2018-06" db="EMBL/GenBank/DDBJ databases">
        <authorList>
            <consortium name="Pathogen Informatics"/>
            <person name="Doyle S."/>
        </authorList>
    </citation>
    <scope>NUCLEOTIDE SEQUENCE [LARGE SCALE GENOMIC DNA]</scope>
    <source>
        <strain evidence="7 8">NCTC13337</strain>
    </source>
</reference>
<keyword evidence="4 5" id="KW-0574">Periplasm</keyword>
<sequence precursor="true">MNRLKLFALACFLPTAWAVAQVSINIPEAQKRAAQPIAVVPVQNDQGDKIDYIIASDLHKSGFFQPISPDKFPSRPKSPAEINYPEFQQLGANYIVLGRVLQRGTNARAQFVLNQTNNQAVLFNEELRGANTRQLAHAAADLILEKLTGKRGAFGTQVAYVLEQVRGKNRRYSLIVSDADGGNRREIASGNQPILSPSWAPDSRQIAYMTYANNHAQIVVQSASGGGARVVVRTEGTSSAPSWSPDGRQLAISQADANGNMDIYLVDVGSGVLHRLTNNASIDTEPTFSPDGRTIYFTSDRAGTPQIYRMNRGGGGVQRAVVGGNYSSNAELSPDGKYLALTRQSGGGYQIGLYNLQNGRFSALTNGRLDEGATFAPNGELLMYTAIEGGRSVLKMINLKGQVVQTLSDPSGRLRDPAWAPDRR</sequence>
<dbReference type="InterPro" id="IPR011042">
    <property type="entry name" value="6-blade_b-propeller_TolB-like"/>
</dbReference>
<keyword evidence="5" id="KW-0131">Cell cycle</keyword>
<dbReference type="PANTHER" id="PTHR36842:SF1">
    <property type="entry name" value="PROTEIN TOLB"/>
    <property type="match status" value="1"/>
</dbReference>
<dbReference type="HAMAP" id="MF_00671">
    <property type="entry name" value="TolB"/>
    <property type="match status" value="1"/>
</dbReference>
<dbReference type="OrthoDB" id="9802240at2"/>
<dbReference type="InterPro" id="IPR007195">
    <property type="entry name" value="TolB_N"/>
</dbReference>
<keyword evidence="3 5" id="KW-0732">Signal</keyword>
<dbReference type="EMBL" id="UHIC01000001">
    <property type="protein sequence ID" value="SUO93251.1"/>
    <property type="molecule type" value="Genomic_DNA"/>
</dbReference>
<dbReference type="Proteomes" id="UP000254601">
    <property type="component" value="Unassembled WGS sequence"/>
</dbReference>
<proteinExistence type="inferred from homology"/>
<dbReference type="GO" id="GO:0042597">
    <property type="term" value="C:periplasmic space"/>
    <property type="evidence" value="ECO:0007669"/>
    <property type="project" value="UniProtKB-SubCell"/>
</dbReference>
<evidence type="ECO:0000256" key="4">
    <source>
        <dbReference type="ARBA" id="ARBA00022764"/>
    </source>
</evidence>
<feature type="domain" description="TolB N-terminal" evidence="6">
    <location>
        <begin position="24"/>
        <end position="119"/>
    </location>
</feature>
<evidence type="ECO:0000256" key="5">
    <source>
        <dbReference type="HAMAP-Rule" id="MF_00671"/>
    </source>
</evidence>
<name>A0A380MND6_9GAMM</name>
<evidence type="ECO:0000313" key="7">
    <source>
        <dbReference type="EMBL" id="SUO93251.1"/>
    </source>
</evidence>
<dbReference type="Pfam" id="PF04052">
    <property type="entry name" value="TolB_N"/>
    <property type="match status" value="1"/>
</dbReference>
<organism evidence="7 8">
    <name type="scientific">Suttonella ornithocola</name>
    <dbReference type="NCBI Taxonomy" id="279832"/>
    <lineage>
        <taxon>Bacteria</taxon>
        <taxon>Pseudomonadati</taxon>
        <taxon>Pseudomonadota</taxon>
        <taxon>Gammaproteobacteria</taxon>
        <taxon>Cardiobacteriales</taxon>
        <taxon>Cardiobacteriaceae</taxon>
        <taxon>Suttonella</taxon>
    </lineage>
</organism>
<dbReference type="AlphaFoldDB" id="A0A380MND6"/>
<feature type="signal peptide" evidence="5">
    <location>
        <begin position="1"/>
        <end position="20"/>
    </location>
</feature>
<feature type="chain" id="PRO_5017090642" description="Tol-Pal system protein TolB" evidence="5">
    <location>
        <begin position="21"/>
        <end position="424"/>
    </location>
</feature>